<proteinExistence type="predicted"/>
<sequence>MQTPNNSIVALCRLVGVYKDQWLYEGPCLRENQPGVKIKTFNTCIPSMNFSNNGRFFLVLI</sequence>
<dbReference type="EMBL" id="JALLPB020000438">
    <property type="protein sequence ID" value="KAL3809130.1"/>
    <property type="molecule type" value="Genomic_DNA"/>
</dbReference>
<name>A0ABD3RNJ5_9STRA</name>
<comment type="caution">
    <text evidence="1">The sequence shown here is derived from an EMBL/GenBank/DDBJ whole genome shotgun (WGS) entry which is preliminary data.</text>
</comment>
<organism evidence="1 2">
    <name type="scientific">Cyclostephanos tholiformis</name>
    <dbReference type="NCBI Taxonomy" id="382380"/>
    <lineage>
        <taxon>Eukaryota</taxon>
        <taxon>Sar</taxon>
        <taxon>Stramenopiles</taxon>
        <taxon>Ochrophyta</taxon>
        <taxon>Bacillariophyta</taxon>
        <taxon>Coscinodiscophyceae</taxon>
        <taxon>Thalassiosirophycidae</taxon>
        <taxon>Stephanodiscales</taxon>
        <taxon>Stephanodiscaceae</taxon>
        <taxon>Cyclostephanos</taxon>
    </lineage>
</organism>
<dbReference type="AlphaFoldDB" id="A0ABD3RNJ5"/>
<dbReference type="Proteomes" id="UP001530377">
    <property type="component" value="Unassembled WGS sequence"/>
</dbReference>
<reference evidence="1 2" key="1">
    <citation type="submission" date="2024-10" db="EMBL/GenBank/DDBJ databases">
        <title>Updated reference genomes for cyclostephanoid diatoms.</title>
        <authorList>
            <person name="Roberts W.R."/>
            <person name="Alverson A.J."/>
        </authorList>
    </citation>
    <scope>NUCLEOTIDE SEQUENCE [LARGE SCALE GENOMIC DNA]</scope>
    <source>
        <strain evidence="1 2">AJA228-03</strain>
    </source>
</reference>
<evidence type="ECO:0000313" key="2">
    <source>
        <dbReference type="Proteomes" id="UP001530377"/>
    </source>
</evidence>
<keyword evidence="2" id="KW-1185">Reference proteome</keyword>
<gene>
    <name evidence="1" type="ORF">ACHAXA_005515</name>
</gene>
<protein>
    <submittedName>
        <fullName evidence="1">Uncharacterized protein</fullName>
    </submittedName>
</protein>
<accession>A0ABD3RNJ5</accession>
<evidence type="ECO:0000313" key="1">
    <source>
        <dbReference type="EMBL" id="KAL3809130.1"/>
    </source>
</evidence>